<evidence type="ECO:0008006" key="4">
    <source>
        <dbReference type="Google" id="ProtNLM"/>
    </source>
</evidence>
<gene>
    <name evidence="2" type="ORF">CAEBREN_24755</name>
</gene>
<accession>G0PK49</accession>
<dbReference type="OrthoDB" id="5872323at2759"/>
<evidence type="ECO:0000313" key="3">
    <source>
        <dbReference type="Proteomes" id="UP000008068"/>
    </source>
</evidence>
<feature type="compositionally biased region" description="Low complexity" evidence="1">
    <location>
        <begin position="726"/>
        <end position="747"/>
    </location>
</feature>
<organism evidence="3">
    <name type="scientific">Caenorhabditis brenneri</name>
    <name type="common">Nematode worm</name>
    <dbReference type="NCBI Taxonomy" id="135651"/>
    <lineage>
        <taxon>Eukaryota</taxon>
        <taxon>Metazoa</taxon>
        <taxon>Ecdysozoa</taxon>
        <taxon>Nematoda</taxon>
        <taxon>Chromadorea</taxon>
        <taxon>Rhabditida</taxon>
        <taxon>Rhabditina</taxon>
        <taxon>Rhabditomorpha</taxon>
        <taxon>Rhabditoidea</taxon>
        <taxon>Rhabditidae</taxon>
        <taxon>Peloderinae</taxon>
        <taxon>Caenorhabditis</taxon>
    </lineage>
</organism>
<feature type="region of interest" description="Disordered" evidence="1">
    <location>
        <begin position="699"/>
        <end position="784"/>
    </location>
</feature>
<protein>
    <recommendedName>
        <fullName evidence="4">SWIM-type domain-containing protein</fullName>
    </recommendedName>
</protein>
<name>G0PK49_CAEBE</name>
<dbReference type="AlphaFoldDB" id="G0PK49"/>
<dbReference type="EMBL" id="GL380807">
    <property type="protein sequence ID" value="EGT31723.1"/>
    <property type="molecule type" value="Genomic_DNA"/>
</dbReference>
<dbReference type="InParanoid" id="G0PK49"/>
<reference evidence="3" key="1">
    <citation type="submission" date="2011-07" db="EMBL/GenBank/DDBJ databases">
        <authorList>
            <consortium name="Caenorhabditis brenneri Sequencing and Analysis Consortium"/>
            <person name="Wilson R.K."/>
        </authorList>
    </citation>
    <scope>NUCLEOTIDE SEQUENCE [LARGE SCALE GENOMIC DNA]</scope>
    <source>
        <strain evidence="3">PB2801</strain>
    </source>
</reference>
<dbReference type="HOGENOM" id="CLU_013969_0_0_1"/>
<evidence type="ECO:0000256" key="1">
    <source>
        <dbReference type="SAM" id="MobiDB-lite"/>
    </source>
</evidence>
<dbReference type="Proteomes" id="UP000008068">
    <property type="component" value="Unassembled WGS sequence"/>
</dbReference>
<feature type="compositionally biased region" description="Polar residues" evidence="1">
    <location>
        <begin position="755"/>
        <end position="776"/>
    </location>
</feature>
<keyword evidence="3" id="KW-1185">Reference proteome</keyword>
<dbReference type="FunCoup" id="G0PK49">
    <property type="interactions" value="1663"/>
</dbReference>
<dbReference type="eggNOG" id="ENOG502T3HH">
    <property type="taxonomic scope" value="Eukaryota"/>
</dbReference>
<proteinExistence type="predicted"/>
<evidence type="ECO:0000313" key="2">
    <source>
        <dbReference type="EMBL" id="EGT31723.1"/>
    </source>
</evidence>
<sequence>MDRTYLQVSELESFIKDEKFQLVDEIDEHCLLDLKQEGSLRVKIKKDESLHDGFVWSKTRHGKNREVLFRHQPFYKKILLFNTETTSVQAVELDQPFLRKQTVLYGDFYHLYYFLITDDDLKLPEELDRPVPKKRISKKEANMMRTVVMPFRNMTSSSKLCQSMGINVTGKQIANLARNSKDTLIGNSGPKRRTTIPMAEELEKLYPDQFSFEKDDDGLLSDLCFIHIFDEPVQLFLSASPTCAEWDSWVVFMDSLAAMIRPDRKVKIEELLKETPSGLFHPSRIHVDTTFNLGDVYVTIVLGEINSFQTKNASTKFRVVPLGYMLHSKKSKCYHQKFATRLNLAFGKHNDPTSPRRGACLLADGEEALECYAEALNIPLIRCDAHILSLLRHNFKSNVMNANAKRYIWGWKTDHGLWKAGLLQFFTERAFRKGLRRIKGYVDRSLHDWLTVNTPMLFNSASNYAKMKAGHLLQYSTNNQNETFNKIIKDSIKKKHTAPQLIEKLDQIFDDKIAQCWYAASGCSGHVQLSQNDPKWNSDQKLNHLKSIGLAGPRIHLIDVPPSILKRFCREKICAAEALIDKVVLVSADGDDYNLKDVSLTSSNSRYLTVCPDENKPFVCSKCPDTMPDFVCHHILFVLLQLPPLKRNKFWKFYDNQALKNTFGVKGGSKPSDRFGLKRSATNHVRTIKDVTTMSVFDGDSSGDSDIDDSTQKTTNLLLTPGPRGSSPVSSSSILSPSNNTSTASTSVARPRTSGDLSFSPKVTSTPDDSSLNSSRRSGRQRYISKDFLPRRNCYFDFRVPTRRYSPVEDGDDSTSSSFLQ</sequence>